<evidence type="ECO:0000313" key="4">
    <source>
        <dbReference type="Proteomes" id="UP001595921"/>
    </source>
</evidence>
<comment type="caution">
    <text evidence="3">The sequence shown here is derived from an EMBL/GenBank/DDBJ whole genome shotgun (WGS) entry which is preliminary data.</text>
</comment>
<dbReference type="SUPFAM" id="SSF51126">
    <property type="entry name" value="Pectin lyase-like"/>
    <property type="match status" value="2"/>
</dbReference>
<dbReference type="PROSITE" id="PS51318">
    <property type="entry name" value="TAT"/>
    <property type="match status" value="1"/>
</dbReference>
<keyword evidence="4" id="KW-1185">Reference proteome</keyword>
<dbReference type="Gene3D" id="2.160.20.10">
    <property type="entry name" value="Single-stranded right-handed beta-helix, Pectin lyase-like"/>
    <property type="match status" value="2"/>
</dbReference>
<dbReference type="InterPro" id="IPR011050">
    <property type="entry name" value="Pectin_lyase_fold/virulence"/>
</dbReference>
<feature type="region of interest" description="Disordered" evidence="1">
    <location>
        <begin position="28"/>
        <end position="71"/>
    </location>
</feature>
<proteinExistence type="predicted"/>
<dbReference type="InterPro" id="IPR006626">
    <property type="entry name" value="PbH1"/>
</dbReference>
<dbReference type="InterPro" id="IPR039448">
    <property type="entry name" value="Beta_helix"/>
</dbReference>
<dbReference type="EMBL" id="JBHSDS010000001">
    <property type="protein sequence ID" value="MFC4356417.1"/>
    <property type="molecule type" value="Genomic_DNA"/>
</dbReference>
<feature type="compositionally biased region" description="Basic and acidic residues" evidence="1">
    <location>
        <begin position="37"/>
        <end position="63"/>
    </location>
</feature>
<protein>
    <submittedName>
        <fullName evidence="3">Right-handed parallel beta-helix repeat-containing protein</fullName>
    </submittedName>
</protein>
<gene>
    <name evidence="3" type="ORF">ACFO0N_00470</name>
</gene>
<dbReference type="InterPro" id="IPR006311">
    <property type="entry name" value="TAT_signal"/>
</dbReference>
<sequence>MATDDSPVPSGLSRRAYLKLAGATAGAAALGTGDAGTRSRDGTVGVDRRTRRTDYWTGPEREAPAGASPGARYFATDTGRQLVATRSGWEPQGFSGPYVRAGRIAGVADHVVTTTAELEAAFDDLREGDTVSLAPGTYRPSRWLAIDVSGVTVVGASRRETLVKPADGSNVGGFHVGRGRRVENVTISGVGFDGNDRRMDQSVRRLHGFLVEDARNVTVRDCYATRTSPYHVHDAGGSGFTVRKDAQEVALVGNFTEDIGDRSIQIAGDGILVRGNRLTNGFDRSISLDVRHPDGNKYYSRNVSVVNNLGRENSDGSVVGASQGTPKRPGAGNYAILGNVARGRHRRTVYMGISEDVRNVAVVGNSGWQGAFDEDRSGVYLSGAVSNAVVVGNTFRAYSKEGIEVDTTGRDVAVVGNSVLDPAGDGIRVDADDALVTANLVSDAGGAGIAVADDAARVTVSNNHVRRAGSDGVRIGGTDCLVATNAVGDSGRRAAAAEVRVDGADALVTGNKLVGGADADGWAVTAPSARLQGNAPPVDRPTSVTVRDGSARLRFDRPFAEKPVVDVTPESPATWGVDYRRDASGAYVGADLRFVGPTGEPADLNARVRVRDSR</sequence>
<dbReference type="AlphaFoldDB" id="A0ABD5P6G8"/>
<dbReference type="Proteomes" id="UP001595921">
    <property type="component" value="Unassembled WGS sequence"/>
</dbReference>
<dbReference type="Pfam" id="PF13229">
    <property type="entry name" value="Beta_helix"/>
    <property type="match status" value="1"/>
</dbReference>
<reference evidence="3 4" key="1">
    <citation type="journal article" date="2019" name="Int. J. Syst. Evol. Microbiol.">
        <title>The Global Catalogue of Microorganisms (GCM) 10K type strain sequencing project: providing services to taxonomists for standard genome sequencing and annotation.</title>
        <authorList>
            <consortium name="The Broad Institute Genomics Platform"/>
            <consortium name="The Broad Institute Genome Sequencing Center for Infectious Disease"/>
            <person name="Wu L."/>
            <person name="Ma J."/>
        </authorList>
    </citation>
    <scope>NUCLEOTIDE SEQUENCE [LARGE SCALE GENOMIC DNA]</scope>
    <source>
        <strain evidence="3 4">CGMCC 1.12553</strain>
    </source>
</reference>
<dbReference type="InterPro" id="IPR012334">
    <property type="entry name" value="Pectin_lyas_fold"/>
</dbReference>
<evidence type="ECO:0000256" key="1">
    <source>
        <dbReference type="SAM" id="MobiDB-lite"/>
    </source>
</evidence>
<organism evidence="3 4">
    <name type="scientific">Halobium salinum</name>
    <dbReference type="NCBI Taxonomy" id="1364940"/>
    <lineage>
        <taxon>Archaea</taxon>
        <taxon>Methanobacteriati</taxon>
        <taxon>Methanobacteriota</taxon>
        <taxon>Stenosarchaea group</taxon>
        <taxon>Halobacteria</taxon>
        <taxon>Halobacteriales</taxon>
        <taxon>Haloferacaceae</taxon>
        <taxon>Halobium</taxon>
    </lineage>
</organism>
<evidence type="ECO:0000259" key="2">
    <source>
        <dbReference type="Pfam" id="PF13229"/>
    </source>
</evidence>
<feature type="domain" description="Right handed beta helix" evidence="2">
    <location>
        <begin position="376"/>
        <end position="480"/>
    </location>
</feature>
<dbReference type="SMART" id="SM00710">
    <property type="entry name" value="PbH1"/>
    <property type="match status" value="9"/>
</dbReference>
<accession>A0ABD5P6G8</accession>
<name>A0ABD5P6G8_9EURY</name>
<dbReference type="RefSeq" id="WP_267624771.1">
    <property type="nucleotide sequence ID" value="NZ_JAODIW010000010.1"/>
</dbReference>
<evidence type="ECO:0000313" key="3">
    <source>
        <dbReference type="EMBL" id="MFC4356417.1"/>
    </source>
</evidence>